<proteinExistence type="predicted"/>
<dbReference type="AlphaFoldDB" id="A0A7U2ETR2"/>
<organism evidence="1 2">
    <name type="scientific">Phaeosphaeria nodorum (strain SN15 / ATCC MYA-4574 / FGSC 10173)</name>
    <name type="common">Glume blotch fungus</name>
    <name type="synonym">Parastagonospora nodorum</name>
    <dbReference type="NCBI Taxonomy" id="321614"/>
    <lineage>
        <taxon>Eukaryota</taxon>
        <taxon>Fungi</taxon>
        <taxon>Dikarya</taxon>
        <taxon>Ascomycota</taxon>
        <taxon>Pezizomycotina</taxon>
        <taxon>Dothideomycetes</taxon>
        <taxon>Pleosporomycetidae</taxon>
        <taxon>Pleosporales</taxon>
        <taxon>Pleosporineae</taxon>
        <taxon>Phaeosphaeriaceae</taxon>
        <taxon>Parastagonospora</taxon>
    </lineage>
</organism>
<protein>
    <submittedName>
        <fullName evidence="1">Uncharacterized protein</fullName>
    </submittedName>
</protein>
<reference evidence="2" key="1">
    <citation type="journal article" date="2021" name="BMC Genomics">
        <title>Chromosome-level genome assembly and manually-curated proteome of model necrotroph Parastagonospora nodorum Sn15 reveals a genome-wide trove of candidate effector homologs, and redundancy of virulence-related functions within an accessory chromosome.</title>
        <authorList>
            <person name="Bertazzoni S."/>
            <person name="Jones D.A.B."/>
            <person name="Phan H.T."/>
            <person name="Tan K.-C."/>
            <person name="Hane J.K."/>
        </authorList>
    </citation>
    <scope>NUCLEOTIDE SEQUENCE [LARGE SCALE GENOMIC DNA]</scope>
    <source>
        <strain evidence="2">SN15 / ATCC MYA-4574 / FGSC 10173)</strain>
    </source>
</reference>
<dbReference type="Proteomes" id="UP000663193">
    <property type="component" value="Chromosome 2"/>
</dbReference>
<evidence type="ECO:0000313" key="1">
    <source>
        <dbReference type="EMBL" id="QRC92616.1"/>
    </source>
</evidence>
<gene>
    <name evidence="1" type="ORF">JI435_402760</name>
</gene>
<evidence type="ECO:0000313" key="2">
    <source>
        <dbReference type="Proteomes" id="UP000663193"/>
    </source>
</evidence>
<sequence>MDDLFTLPRMIQAPTLSGASPLAFFDPTHFSSASIATLPVLIAH</sequence>
<dbReference type="EMBL" id="CP069024">
    <property type="protein sequence ID" value="QRC92616.1"/>
    <property type="molecule type" value="Genomic_DNA"/>
</dbReference>
<name>A0A7U2ETR2_PHANO</name>
<accession>A0A7U2ETR2</accession>
<dbReference type="VEuPathDB" id="FungiDB:JI435_402760"/>
<keyword evidence="2" id="KW-1185">Reference proteome</keyword>